<protein>
    <recommendedName>
        <fullName evidence="1">DUF6891 domain-containing protein</fullName>
    </recommendedName>
</protein>
<dbReference type="KEGG" id="lrs:PX52LOC_06228"/>
<evidence type="ECO:0000313" key="3">
    <source>
        <dbReference type="EMBL" id="QEL16760.1"/>
    </source>
</evidence>
<dbReference type="Pfam" id="PF21831">
    <property type="entry name" value="DUF6891"/>
    <property type="match status" value="1"/>
</dbReference>
<reference evidence="7" key="2">
    <citation type="journal article" date="2020" name="Int. J. Syst. Evol. Microbiol.">
        <title>Limnoglobus roseus gen. nov., sp. nov., a novel freshwater planctomycete with a giant genome from the family Gemmataceae.</title>
        <authorList>
            <person name="Kulichevskaya I.S."/>
            <person name="Naumoff D.G."/>
            <person name="Miroshnikov K.K."/>
            <person name="Ivanova A.A."/>
            <person name="Philippov D.A."/>
            <person name="Hakobyan A."/>
            <person name="Rijpstra W.I.C."/>
            <person name="Damste J.S.S."/>
            <person name="Liesack W."/>
            <person name="Dedysh S.N."/>
        </authorList>
    </citation>
    <scope>NUCLEOTIDE SEQUENCE</scope>
    <source>
        <strain evidence="7">PX52</strain>
    </source>
</reference>
<dbReference type="AlphaFoldDB" id="A0A5C1AKG6"/>
<evidence type="ECO:0000313" key="2">
    <source>
        <dbReference type="EMBL" id="QEL15801.1"/>
    </source>
</evidence>
<evidence type="ECO:0000259" key="1">
    <source>
        <dbReference type="Pfam" id="PF21831"/>
    </source>
</evidence>
<dbReference type="KEGG" id="lrs:PX52LOC_06194"/>
<dbReference type="EMBL" id="CP042425">
    <property type="protein sequence ID" value="QEL18668.1"/>
    <property type="molecule type" value="Genomic_DNA"/>
</dbReference>
<organism evidence="7 9">
    <name type="scientific">Limnoglobus roseus</name>
    <dbReference type="NCBI Taxonomy" id="2598579"/>
    <lineage>
        <taxon>Bacteria</taxon>
        <taxon>Pseudomonadati</taxon>
        <taxon>Planctomycetota</taxon>
        <taxon>Planctomycetia</taxon>
        <taxon>Gemmatales</taxon>
        <taxon>Gemmataceae</taxon>
        <taxon>Limnoglobus</taxon>
    </lineage>
</organism>
<dbReference type="EMBL" id="CP042425">
    <property type="protein sequence ID" value="QEL16760.1"/>
    <property type="molecule type" value="Genomic_DNA"/>
</dbReference>
<proteinExistence type="predicted"/>
<dbReference type="EMBL" id="CP042425">
    <property type="protein sequence ID" value="QEL19170.1"/>
    <property type="molecule type" value="Genomic_DNA"/>
</dbReference>
<dbReference type="EMBL" id="CP042425">
    <property type="protein sequence ID" value="QEL19155.1"/>
    <property type="molecule type" value="Genomic_DNA"/>
</dbReference>
<reference evidence="9" key="1">
    <citation type="submission" date="2019-08" db="EMBL/GenBank/DDBJ databases">
        <title>Limnoglobus roseus gen. nov., sp. nov., a novel freshwater planctomycete with a giant genome from the family Gemmataceae.</title>
        <authorList>
            <person name="Kulichevskaya I.S."/>
            <person name="Naumoff D.G."/>
            <person name="Miroshnikov K."/>
            <person name="Ivanova A."/>
            <person name="Philippov D.A."/>
            <person name="Hakobyan A."/>
            <person name="Rijpstra I.C."/>
            <person name="Sinninghe Damste J.S."/>
            <person name="Liesack W."/>
            <person name="Dedysh S.N."/>
        </authorList>
    </citation>
    <scope>NUCLEOTIDE SEQUENCE [LARGE SCALE GENOMIC DNA]</scope>
    <source>
        <strain evidence="9">PX52</strain>
    </source>
</reference>
<dbReference type="KEGG" id="lrs:PX52LOC_06213"/>
<evidence type="ECO:0000313" key="9">
    <source>
        <dbReference type="Proteomes" id="UP000324974"/>
    </source>
</evidence>
<dbReference type="KEGG" id="lrs:PX52LOC_04716"/>
<dbReference type="Proteomes" id="UP000324974">
    <property type="component" value="Chromosome"/>
</dbReference>
<name>A0A5C1AKG6_9BACT</name>
<dbReference type="KEGG" id="lrs:PX52LOC_05702"/>
<feature type="domain" description="DUF6891" evidence="1">
    <location>
        <begin position="4"/>
        <end position="187"/>
    </location>
</feature>
<evidence type="ECO:0000313" key="5">
    <source>
        <dbReference type="EMBL" id="QEL18668.1"/>
    </source>
</evidence>
<dbReference type="EMBL" id="CP042425">
    <property type="protein sequence ID" value="QEL19136.1"/>
    <property type="molecule type" value="Genomic_DNA"/>
</dbReference>
<keyword evidence="9" id="KW-1185">Reference proteome</keyword>
<dbReference type="KEGG" id="lrs:PX52LOC_03729"/>
<evidence type="ECO:0000313" key="8">
    <source>
        <dbReference type="EMBL" id="QEL19170.1"/>
    </source>
</evidence>
<sequence>MDKEAVAVESVRQFVWSGFYDADGIVEMIDEAVLSPGELDHGWLRARIEEEFRKKRADELAWPAITDCDRLDQVFELLEQQGILALQNAGYTQDNGLDDVTQFYHEAGGEQSGIGGYCFYHGQDLERVMENGDLHLTYGDIRGDDEKGIEIGRRIKRALETAGFTVVWDEAIKTRLLVKGIKWQRRLSE</sequence>
<accession>A0A5C1AKG6</accession>
<evidence type="ECO:0000313" key="4">
    <source>
        <dbReference type="EMBL" id="QEL17717.1"/>
    </source>
</evidence>
<dbReference type="InterPro" id="IPR054186">
    <property type="entry name" value="DUF6891"/>
</dbReference>
<dbReference type="EMBL" id="CP042425">
    <property type="protein sequence ID" value="QEL15801.1"/>
    <property type="molecule type" value="Genomic_DNA"/>
</dbReference>
<gene>
    <name evidence="2" type="ORF">PX52LOC_02737</name>
    <name evidence="3" type="ORF">PX52LOC_03729</name>
    <name evidence="4" type="ORF">PX52LOC_04716</name>
    <name evidence="5" type="ORF">PX52LOC_05702</name>
    <name evidence="6" type="ORF">PX52LOC_06194</name>
    <name evidence="7" type="ORF">PX52LOC_06213</name>
    <name evidence="8" type="ORF">PX52LOC_06228</name>
</gene>
<dbReference type="KEGG" id="lrs:PX52LOC_02737"/>
<evidence type="ECO:0000313" key="7">
    <source>
        <dbReference type="EMBL" id="QEL19155.1"/>
    </source>
</evidence>
<evidence type="ECO:0000313" key="6">
    <source>
        <dbReference type="EMBL" id="QEL19136.1"/>
    </source>
</evidence>
<dbReference type="EMBL" id="CP042425">
    <property type="protein sequence ID" value="QEL17717.1"/>
    <property type="molecule type" value="Genomic_DNA"/>
</dbReference>